<gene>
    <name evidence="1" type="ORF">URODEC1_LOCUS76727</name>
</gene>
<proteinExistence type="predicted"/>
<evidence type="ECO:0000313" key="2">
    <source>
        <dbReference type="Proteomes" id="UP001497457"/>
    </source>
</evidence>
<dbReference type="Proteomes" id="UP001497457">
    <property type="component" value="Chromosome 3rd"/>
</dbReference>
<accession>A0ABC9CMS8</accession>
<reference evidence="1 2" key="2">
    <citation type="submission" date="2024-10" db="EMBL/GenBank/DDBJ databases">
        <authorList>
            <person name="Ryan C."/>
        </authorList>
    </citation>
    <scope>NUCLEOTIDE SEQUENCE [LARGE SCALE GENOMIC DNA]</scope>
</reference>
<reference evidence="2" key="1">
    <citation type="submission" date="2024-06" db="EMBL/GenBank/DDBJ databases">
        <authorList>
            <person name="Ryan C."/>
        </authorList>
    </citation>
    <scope>NUCLEOTIDE SEQUENCE [LARGE SCALE GENOMIC DNA]</scope>
</reference>
<evidence type="ECO:0000313" key="1">
    <source>
        <dbReference type="EMBL" id="CAL5022976.1"/>
    </source>
</evidence>
<name>A0ABC9CMS8_9POAL</name>
<organism evidence="1 2">
    <name type="scientific">Urochloa decumbens</name>
    <dbReference type="NCBI Taxonomy" id="240449"/>
    <lineage>
        <taxon>Eukaryota</taxon>
        <taxon>Viridiplantae</taxon>
        <taxon>Streptophyta</taxon>
        <taxon>Embryophyta</taxon>
        <taxon>Tracheophyta</taxon>
        <taxon>Spermatophyta</taxon>
        <taxon>Magnoliopsida</taxon>
        <taxon>Liliopsida</taxon>
        <taxon>Poales</taxon>
        <taxon>Poaceae</taxon>
        <taxon>PACMAD clade</taxon>
        <taxon>Panicoideae</taxon>
        <taxon>Panicodae</taxon>
        <taxon>Paniceae</taxon>
        <taxon>Melinidinae</taxon>
        <taxon>Urochloa</taxon>
    </lineage>
</organism>
<sequence>MASSPSLLDLMSLSPSHDGAEDSSSSVGSCGSAVQVVPRDVSDELLGKFEDAGEFGFEYGTSSIWSPLVLRPEVIARAQQLGRARRRDRSWRRKVGVLLFVTSRAREFFCDLVECVLVTILYYFDFLKIVYLHFYLNETTSYWAV</sequence>
<dbReference type="AlphaFoldDB" id="A0ABC9CMS8"/>
<dbReference type="PANTHER" id="PTHR34287:SF16">
    <property type="entry name" value="OS02G0234700 PROTEIN"/>
    <property type="match status" value="1"/>
</dbReference>
<dbReference type="EMBL" id="OZ075113">
    <property type="protein sequence ID" value="CAL5022976.1"/>
    <property type="molecule type" value="Genomic_DNA"/>
</dbReference>
<keyword evidence="2" id="KW-1185">Reference proteome</keyword>
<protein>
    <submittedName>
        <fullName evidence="1">Uncharacterized protein</fullName>
    </submittedName>
</protein>
<dbReference type="PANTHER" id="PTHR34287">
    <property type="entry name" value="OS06G0551500 PROTEIN-RELATED"/>
    <property type="match status" value="1"/>
</dbReference>